<dbReference type="Pfam" id="PF00586">
    <property type="entry name" value="AIRS"/>
    <property type="match status" value="1"/>
</dbReference>
<evidence type="ECO:0000313" key="3">
    <source>
        <dbReference type="Proteomes" id="UP001321486"/>
    </source>
</evidence>
<evidence type="ECO:0000313" key="2">
    <source>
        <dbReference type="EMBL" id="BDZ48114.1"/>
    </source>
</evidence>
<keyword evidence="3" id="KW-1185">Reference proteome</keyword>
<name>A0ABN6XT94_9MICO</name>
<dbReference type="EMBL" id="AP027732">
    <property type="protein sequence ID" value="BDZ48114.1"/>
    <property type="molecule type" value="Genomic_DNA"/>
</dbReference>
<dbReference type="InterPro" id="IPR036921">
    <property type="entry name" value="PurM-like_N_sf"/>
</dbReference>
<dbReference type="PANTHER" id="PTHR43555">
    <property type="entry name" value="PHOSPHORIBOSYLFORMYLGLYCINAMIDINE SYNTHASE SUBUNIT PURL"/>
    <property type="match status" value="1"/>
</dbReference>
<dbReference type="Proteomes" id="UP001321486">
    <property type="component" value="Chromosome"/>
</dbReference>
<protein>
    <recommendedName>
        <fullName evidence="1">PurM-like N-terminal domain-containing protein</fullName>
    </recommendedName>
</protein>
<sequence length="76" mass="8057">MIRVDEESGLGFAIATDANGRYCQLDPAQGARLALAEAYRNVAVTGATPVAITDCLNFGSPRTPRSCGSSRRPCRL</sequence>
<dbReference type="PANTHER" id="PTHR43555:SF1">
    <property type="entry name" value="PHOSPHORIBOSYLFORMYLGLYCINAMIDINE SYNTHASE SUBUNIT PURL"/>
    <property type="match status" value="1"/>
</dbReference>
<proteinExistence type="predicted"/>
<gene>
    <name evidence="2" type="ORF">GCM10025867_03550</name>
</gene>
<dbReference type="InterPro" id="IPR010074">
    <property type="entry name" value="PRibForGlyAmidine_synth_PurL"/>
</dbReference>
<dbReference type="Gene3D" id="3.30.1330.10">
    <property type="entry name" value="PurM-like, N-terminal domain"/>
    <property type="match status" value="1"/>
</dbReference>
<feature type="domain" description="PurM-like N-terminal" evidence="1">
    <location>
        <begin position="7"/>
        <end position="62"/>
    </location>
</feature>
<organism evidence="2 3">
    <name type="scientific">Frondihabitans sucicola</name>
    <dbReference type="NCBI Taxonomy" id="1268041"/>
    <lineage>
        <taxon>Bacteria</taxon>
        <taxon>Bacillati</taxon>
        <taxon>Actinomycetota</taxon>
        <taxon>Actinomycetes</taxon>
        <taxon>Micrococcales</taxon>
        <taxon>Microbacteriaceae</taxon>
        <taxon>Frondihabitans</taxon>
    </lineage>
</organism>
<dbReference type="InterPro" id="IPR016188">
    <property type="entry name" value="PurM-like_N"/>
</dbReference>
<evidence type="ECO:0000259" key="1">
    <source>
        <dbReference type="Pfam" id="PF00586"/>
    </source>
</evidence>
<reference evidence="3" key="1">
    <citation type="journal article" date="2019" name="Int. J. Syst. Evol. Microbiol.">
        <title>The Global Catalogue of Microorganisms (GCM) 10K type strain sequencing project: providing services to taxonomists for standard genome sequencing and annotation.</title>
        <authorList>
            <consortium name="The Broad Institute Genomics Platform"/>
            <consortium name="The Broad Institute Genome Sequencing Center for Infectious Disease"/>
            <person name="Wu L."/>
            <person name="Ma J."/>
        </authorList>
    </citation>
    <scope>NUCLEOTIDE SEQUENCE [LARGE SCALE GENOMIC DNA]</scope>
    <source>
        <strain evidence="3">NBRC 108728</strain>
    </source>
</reference>
<accession>A0ABN6XT94</accession>
<dbReference type="SUPFAM" id="SSF55326">
    <property type="entry name" value="PurM N-terminal domain-like"/>
    <property type="match status" value="1"/>
</dbReference>